<accession>A0ABN8S1Y9</accession>
<sequence length="269" mass="30284">VRATGTLQIQWPRTTFLPTLGDVDINFCDLAKLPKPLSGCLSRKQLLNEIRQWVKQHGKSVRQNTTRNFSTKDKPGTLPLNLYESAPPEQHSVDFDVLLNEDIPVQHQDTSTARNIVIAESTHVVVSRIYKPHSAPNNSLYITKLLEDLVDDYDSARYVTTLCYTQNVVDPLLFTTSGEEHVIPKEGIKGVVSSITVVDNETVEIEEGEYYLLLALVNGSTDTTSPNEADEEPFAESVDGQDDEDSITMDAGRPQRKRKRMVNQEFLFY</sequence>
<organism evidence="2 3">
    <name type="scientific">Porites lobata</name>
    <dbReference type="NCBI Taxonomy" id="104759"/>
    <lineage>
        <taxon>Eukaryota</taxon>
        <taxon>Metazoa</taxon>
        <taxon>Cnidaria</taxon>
        <taxon>Anthozoa</taxon>
        <taxon>Hexacorallia</taxon>
        <taxon>Scleractinia</taxon>
        <taxon>Fungiina</taxon>
        <taxon>Poritidae</taxon>
        <taxon>Porites</taxon>
    </lineage>
</organism>
<evidence type="ECO:0000313" key="2">
    <source>
        <dbReference type="EMBL" id="CAH3185065.1"/>
    </source>
</evidence>
<gene>
    <name evidence="2" type="ORF">PLOB_00032077</name>
</gene>
<reference evidence="2 3" key="1">
    <citation type="submission" date="2022-05" db="EMBL/GenBank/DDBJ databases">
        <authorList>
            <consortium name="Genoscope - CEA"/>
            <person name="William W."/>
        </authorList>
    </citation>
    <scope>NUCLEOTIDE SEQUENCE [LARGE SCALE GENOMIC DNA]</scope>
</reference>
<evidence type="ECO:0000313" key="3">
    <source>
        <dbReference type="Proteomes" id="UP001159405"/>
    </source>
</evidence>
<feature type="non-terminal residue" evidence="2">
    <location>
        <position position="1"/>
    </location>
</feature>
<dbReference type="EMBL" id="CALNXK010000410">
    <property type="protein sequence ID" value="CAH3185065.1"/>
    <property type="molecule type" value="Genomic_DNA"/>
</dbReference>
<feature type="non-terminal residue" evidence="2">
    <location>
        <position position="269"/>
    </location>
</feature>
<evidence type="ECO:0000256" key="1">
    <source>
        <dbReference type="SAM" id="MobiDB-lite"/>
    </source>
</evidence>
<comment type="caution">
    <text evidence="2">The sequence shown here is derived from an EMBL/GenBank/DDBJ whole genome shotgun (WGS) entry which is preliminary data.</text>
</comment>
<proteinExistence type="predicted"/>
<feature type="region of interest" description="Disordered" evidence="1">
    <location>
        <begin position="222"/>
        <end position="258"/>
    </location>
</feature>
<feature type="compositionally biased region" description="Acidic residues" evidence="1">
    <location>
        <begin position="228"/>
        <end position="247"/>
    </location>
</feature>
<name>A0ABN8S1Y9_9CNID</name>
<keyword evidence="3" id="KW-1185">Reference proteome</keyword>
<dbReference type="Proteomes" id="UP001159405">
    <property type="component" value="Unassembled WGS sequence"/>
</dbReference>
<protein>
    <submittedName>
        <fullName evidence="2">Uncharacterized protein</fullName>
    </submittedName>
</protein>